<dbReference type="NCBIfam" id="NF033684">
    <property type="entry name" value="suffix_2_RND"/>
    <property type="match status" value="1"/>
</dbReference>
<gene>
    <name evidence="2" type="ORF">ACFORO_09230</name>
</gene>
<comment type="caution">
    <text evidence="2">The sequence shown here is derived from an EMBL/GenBank/DDBJ whole genome shotgun (WGS) entry which is preliminary data.</text>
</comment>
<feature type="transmembrane region" description="Helical" evidence="1">
    <location>
        <begin position="21"/>
        <end position="44"/>
    </location>
</feature>
<keyword evidence="3" id="KW-1185">Reference proteome</keyword>
<keyword evidence="1" id="KW-0472">Membrane</keyword>
<evidence type="ECO:0000313" key="3">
    <source>
        <dbReference type="Proteomes" id="UP001595764"/>
    </source>
</evidence>
<evidence type="ECO:0000256" key="1">
    <source>
        <dbReference type="SAM" id="Phobius"/>
    </source>
</evidence>
<dbReference type="Proteomes" id="UP001595764">
    <property type="component" value="Unassembled WGS sequence"/>
</dbReference>
<sequence>MTQTPNLPAQSKPKKPLRFKIGVAFLVLCGLLYLSIAVTLFLPLDGGSKAAFVGATIVVAEACGLVGTAGVGKEVVRKVKALLGLKKRGRSRGKESVPGQ</sequence>
<keyword evidence="1" id="KW-0812">Transmembrane</keyword>
<evidence type="ECO:0000313" key="2">
    <source>
        <dbReference type="EMBL" id="MFC3510343.1"/>
    </source>
</evidence>
<feature type="transmembrane region" description="Helical" evidence="1">
    <location>
        <begin position="50"/>
        <end position="71"/>
    </location>
</feature>
<proteinExistence type="predicted"/>
<name>A0ABV7QDF0_9PSEU</name>
<dbReference type="InterPro" id="IPR047961">
    <property type="entry name" value="Transp_suffix-like"/>
</dbReference>
<accession>A0ABV7QDF0</accession>
<organism evidence="2 3">
    <name type="scientific">Amycolatopsis halotolerans</name>
    <dbReference type="NCBI Taxonomy" id="330083"/>
    <lineage>
        <taxon>Bacteria</taxon>
        <taxon>Bacillati</taxon>
        <taxon>Actinomycetota</taxon>
        <taxon>Actinomycetes</taxon>
        <taxon>Pseudonocardiales</taxon>
        <taxon>Pseudonocardiaceae</taxon>
        <taxon>Amycolatopsis</taxon>
    </lineage>
</organism>
<dbReference type="RefSeq" id="WP_377867807.1">
    <property type="nucleotide sequence ID" value="NZ_JBHMAY010000002.1"/>
</dbReference>
<reference evidence="3" key="1">
    <citation type="journal article" date="2019" name="Int. J. Syst. Evol. Microbiol.">
        <title>The Global Catalogue of Microorganisms (GCM) 10K type strain sequencing project: providing services to taxonomists for standard genome sequencing and annotation.</title>
        <authorList>
            <consortium name="The Broad Institute Genomics Platform"/>
            <consortium name="The Broad Institute Genome Sequencing Center for Infectious Disease"/>
            <person name="Wu L."/>
            <person name="Ma J."/>
        </authorList>
    </citation>
    <scope>NUCLEOTIDE SEQUENCE [LARGE SCALE GENOMIC DNA]</scope>
    <source>
        <strain evidence="3">CGMCC 4.7682</strain>
    </source>
</reference>
<keyword evidence="1" id="KW-1133">Transmembrane helix</keyword>
<dbReference type="EMBL" id="JBHRWI010000013">
    <property type="protein sequence ID" value="MFC3510343.1"/>
    <property type="molecule type" value="Genomic_DNA"/>
</dbReference>
<protein>
    <submittedName>
        <fullName evidence="2">Transporter suffix domain-containing protein</fullName>
    </submittedName>
</protein>